<accession>A0ABU8BTP7</accession>
<keyword evidence="5" id="KW-0406">Ion transport</keyword>
<keyword evidence="9" id="KW-1185">Reference proteome</keyword>
<dbReference type="SUPFAM" id="SSF53807">
    <property type="entry name" value="Helical backbone' metal receptor"/>
    <property type="match status" value="1"/>
</dbReference>
<evidence type="ECO:0000313" key="8">
    <source>
        <dbReference type="EMBL" id="MEH7828074.1"/>
    </source>
</evidence>
<comment type="caution">
    <text evidence="8">The sequence shown here is derived from an EMBL/GenBank/DDBJ whole genome shotgun (WGS) entry which is preliminary data.</text>
</comment>
<name>A0ABU8BTP7_9RHOB</name>
<dbReference type="Pfam" id="PF01297">
    <property type="entry name" value="ZnuA"/>
    <property type="match status" value="1"/>
</dbReference>
<evidence type="ECO:0000256" key="1">
    <source>
        <dbReference type="ARBA" id="ARBA00011028"/>
    </source>
</evidence>
<keyword evidence="4 7" id="KW-0732">Signal</keyword>
<comment type="similarity">
    <text evidence="1">Belongs to the bacterial solute-binding protein 9 family.</text>
</comment>
<evidence type="ECO:0000256" key="7">
    <source>
        <dbReference type="SAM" id="SignalP"/>
    </source>
</evidence>
<dbReference type="PANTHER" id="PTHR42953">
    <property type="entry name" value="HIGH-AFFINITY ZINC UPTAKE SYSTEM PROTEIN ZNUA-RELATED"/>
    <property type="match status" value="1"/>
</dbReference>
<evidence type="ECO:0000256" key="4">
    <source>
        <dbReference type="ARBA" id="ARBA00022729"/>
    </source>
</evidence>
<feature type="region of interest" description="Disordered" evidence="6">
    <location>
        <begin position="117"/>
        <end position="181"/>
    </location>
</feature>
<organism evidence="8 9">
    <name type="scientific">Gemmobacter denitrificans</name>
    <dbReference type="NCBI Taxonomy" id="3123040"/>
    <lineage>
        <taxon>Bacteria</taxon>
        <taxon>Pseudomonadati</taxon>
        <taxon>Pseudomonadota</taxon>
        <taxon>Alphaproteobacteria</taxon>
        <taxon>Rhodobacterales</taxon>
        <taxon>Paracoccaceae</taxon>
        <taxon>Gemmobacter</taxon>
    </lineage>
</organism>
<feature type="chain" id="PRO_5045215478" description="High-affinity zinc uptake system protein ZnuA" evidence="7">
    <location>
        <begin position="20"/>
        <end position="345"/>
    </location>
</feature>
<keyword evidence="5" id="KW-0862">Zinc</keyword>
<gene>
    <name evidence="8" type="ORF">V6590_07925</name>
</gene>
<evidence type="ECO:0000256" key="3">
    <source>
        <dbReference type="ARBA" id="ARBA00022448"/>
    </source>
</evidence>
<dbReference type="RefSeq" id="WP_335421634.1">
    <property type="nucleotide sequence ID" value="NZ_JBALHR010000003.1"/>
</dbReference>
<dbReference type="Proteomes" id="UP001431963">
    <property type="component" value="Unassembled WGS sequence"/>
</dbReference>
<evidence type="ECO:0000256" key="5">
    <source>
        <dbReference type="ARBA" id="ARBA00022906"/>
    </source>
</evidence>
<keyword evidence="3" id="KW-0813">Transport</keyword>
<dbReference type="Gene3D" id="3.40.50.1980">
    <property type="entry name" value="Nitrogenase molybdenum iron protein domain"/>
    <property type="match status" value="3"/>
</dbReference>
<proteinExistence type="inferred from homology"/>
<evidence type="ECO:0000313" key="9">
    <source>
        <dbReference type="Proteomes" id="UP001431963"/>
    </source>
</evidence>
<reference evidence="8" key="1">
    <citation type="submission" date="2024-02" db="EMBL/GenBank/DDBJ databases">
        <title>Genome sequences of strain Gemmobacter sp. JM10B15.</title>
        <authorList>
            <person name="Zhang M."/>
        </authorList>
    </citation>
    <scope>NUCLEOTIDE SEQUENCE</scope>
    <source>
        <strain evidence="8">JM10B15</strain>
    </source>
</reference>
<keyword evidence="5" id="KW-0864">Zinc transport</keyword>
<feature type="signal peptide" evidence="7">
    <location>
        <begin position="1"/>
        <end position="19"/>
    </location>
</feature>
<dbReference type="InterPro" id="IPR006127">
    <property type="entry name" value="ZnuA-like"/>
</dbReference>
<dbReference type="PANTHER" id="PTHR42953:SF3">
    <property type="entry name" value="HIGH-AFFINITY ZINC UPTAKE SYSTEM PROTEIN ZNUA"/>
    <property type="match status" value="1"/>
</dbReference>
<dbReference type="EMBL" id="JBALHR010000003">
    <property type="protein sequence ID" value="MEH7828074.1"/>
    <property type="molecule type" value="Genomic_DNA"/>
</dbReference>
<protein>
    <recommendedName>
        <fullName evidence="2">High-affinity zinc uptake system protein ZnuA</fullName>
    </recommendedName>
</protein>
<evidence type="ECO:0000256" key="6">
    <source>
        <dbReference type="SAM" id="MobiDB-lite"/>
    </source>
</evidence>
<dbReference type="InterPro" id="IPR050492">
    <property type="entry name" value="Bact_metal-bind_prot9"/>
</dbReference>
<sequence>MRYTISILMATALASPAFAEVPRVVTDFLPTHALVSMVMGDLGQPEILMEKGGNAHDFQLRPSQAAALAEAGLVIWAGPQMSPWLDRTLDGLGDVPQLRLLDAPGTELREFGATHDDHDHAEGKEVHGDHAEAEAGHEGHGHAAPEAAHEGHDHADHDAGHDDHTEPGHEDHAHEGIDPHAWLDPHNAAHWLTVIAEALAARDPEHAAIYAANAAAGAERIAALDSELAAQLTPLQGKPFVVFHDAYGYFTAHYGLTVAGSVALGDATAPGAARLRALQDKAGAEALCLFPEAGHDPKLVAQMAEATGVKLGAPLDPEGAAIDPGPDAYATLLRNLATNLADCLN</sequence>
<evidence type="ECO:0000256" key="2">
    <source>
        <dbReference type="ARBA" id="ARBA00015915"/>
    </source>
</evidence>